<reference evidence="1" key="1">
    <citation type="submission" date="2020-05" db="UniProtKB">
        <authorList>
            <consortium name="EnsemblMetazoa"/>
        </authorList>
    </citation>
    <scope>IDENTIFICATION</scope>
    <source>
        <strain evidence="1">TTRI</strain>
    </source>
</reference>
<dbReference type="AlphaFoldDB" id="A0A1A9VTT2"/>
<name>A0A1A9VTT2_GLOAU</name>
<keyword evidence="2" id="KW-1185">Reference proteome</keyword>
<evidence type="ECO:0000313" key="1">
    <source>
        <dbReference type="EnsemblMetazoa" id="GAUT047333-PA"/>
    </source>
</evidence>
<accession>A0A1A9VTT2</accession>
<evidence type="ECO:0000313" key="2">
    <source>
        <dbReference type="Proteomes" id="UP000078200"/>
    </source>
</evidence>
<sequence length="250" mass="28569">MEGKIINIRLLPLQTMFNPLMILFKPFKAFTLIELFIGLDWIGLTLKKAVYTYLRDKLDQQNLTIMLSLRKPEDMLHILLLTPIPMNMFFPIPRNDAKVRNSTYKKLNMFSDARGTPDGYTTLMGAAGFLDCSILFSGILMPEICVQVTISRQKLAKYDLHKIRVPLPVIDFATEDKFVVTSCNILGGTIREILSLFNEISFNIKLDLNTSANYSNIVMKPCADVYNNYLPNKHTPWQTQLCLPSLIQNI</sequence>
<organism evidence="1 2">
    <name type="scientific">Glossina austeni</name>
    <name type="common">Savannah tsetse fly</name>
    <dbReference type="NCBI Taxonomy" id="7395"/>
    <lineage>
        <taxon>Eukaryota</taxon>
        <taxon>Metazoa</taxon>
        <taxon>Ecdysozoa</taxon>
        <taxon>Arthropoda</taxon>
        <taxon>Hexapoda</taxon>
        <taxon>Insecta</taxon>
        <taxon>Pterygota</taxon>
        <taxon>Neoptera</taxon>
        <taxon>Endopterygota</taxon>
        <taxon>Diptera</taxon>
        <taxon>Brachycera</taxon>
        <taxon>Muscomorpha</taxon>
        <taxon>Hippoboscoidea</taxon>
        <taxon>Glossinidae</taxon>
        <taxon>Glossina</taxon>
    </lineage>
</organism>
<dbReference type="VEuPathDB" id="VectorBase:GAUT047333"/>
<proteinExistence type="predicted"/>
<dbReference type="Proteomes" id="UP000078200">
    <property type="component" value="Unassembled WGS sequence"/>
</dbReference>
<protein>
    <submittedName>
        <fullName evidence="1">Uncharacterized protein</fullName>
    </submittedName>
</protein>
<dbReference type="EnsemblMetazoa" id="GAUT047333-RA">
    <property type="protein sequence ID" value="GAUT047333-PA"/>
    <property type="gene ID" value="GAUT047333"/>
</dbReference>